<dbReference type="RefSeq" id="WP_398276828.1">
    <property type="nucleotide sequence ID" value="NZ_JBITLV010000002.1"/>
</dbReference>
<proteinExistence type="predicted"/>
<dbReference type="InterPro" id="IPR015018">
    <property type="entry name" value="DUF1905"/>
</dbReference>
<keyword evidence="2" id="KW-1185">Reference proteome</keyword>
<dbReference type="Proteomes" id="UP001612915">
    <property type="component" value="Unassembled WGS sequence"/>
</dbReference>
<protein>
    <submittedName>
        <fullName evidence="1">DUF1905 domain-containing protein</fullName>
    </submittedName>
</protein>
<sequence length="100" mass="10928">MSAAFEFEAPLYRWAARVDSWFFVALPEDVADAIDELSPVKGGFGSVPVSVAIGGSEWETSVFPDDGRGTFVLPVKKAVRTRAKVGEGDVVQVWLRVREV</sequence>
<reference evidence="1 2" key="1">
    <citation type="submission" date="2024-10" db="EMBL/GenBank/DDBJ databases">
        <title>The Natural Products Discovery Center: Release of the First 8490 Sequenced Strains for Exploring Actinobacteria Biosynthetic Diversity.</title>
        <authorList>
            <person name="Kalkreuter E."/>
            <person name="Kautsar S.A."/>
            <person name="Yang D."/>
            <person name="Bader C.D."/>
            <person name="Teijaro C.N."/>
            <person name="Fluegel L."/>
            <person name="Davis C.M."/>
            <person name="Simpson J.R."/>
            <person name="Lauterbach L."/>
            <person name="Steele A.D."/>
            <person name="Gui C."/>
            <person name="Meng S."/>
            <person name="Li G."/>
            <person name="Viehrig K."/>
            <person name="Ye F."/>
            <person name="Su P."/>
            <person name="Kiefer A.F."/>
            <person name="Nichols A."/>
            <person name="Cepeda A.J."/>
            <person name="Yan W."/>
            <person name="Fan B."/>
            <person name="Jiang Y."/>
            <person name="Adhikari A."/>
            <person name="Zheng C.-J."/>
            <person name="Schuster L."/>
            <person name="Cowan T.M."/>
            <person name="Smanski M.J."/>
            <person name="Chevrette M.G."/>
            <person name="De Carvalho L.P.S."/>
            <person name="Shen B."/>
        </authorList>
    </citation>
    <scope>NUCLEOTIDE SEQUENCE [LARGE SCALE GENOMIC DNA]</scope>
    <source>
        <strain evidence="1 2">NPDC049639</strain>
    </source>
</reference>
<dbReference type="EMBL" id="JBITLV010000002">
    <property type="protein sequence ID" value="MFI7586652.1"/>
    <property type="molecule type" value="Genomic_DNA"/>
</dbReference>
<evidence type="ECO:0000313" key="2">
    <source>
        <dbReference type="Proteomes" id="UP001612915"/>
    </source>
</evidence>
<comment type="caution">
    <text evidence="1">The sequence shown here is derived from an EMBL/GenBank/DDBJ whole genome shotgun (WGS) entry which is preliminary data.</text>
</comment>
<dbReference type="SUPFAM" id="SSF141694">
    <property type="entry name" value="AF2212/PG0164-like"/>
    <property type="match status" value="1"/>
</dbReference>
<dbReference type="Gene3D" id="2.40.30.100">
    <property type="entry name" value="AF2212/PG0164-like"/>
    <property type="match status" value="1"/>
</dbReference>
<name>A0ABW8ALZ9_9ACTN</name>
<dbReference type="InterPro" id="IPR037079">
    <property type="entry name" value="AF2212/PG0164-like_sf"/>
</dbReference>
<accession>A0ABW8ALZ9</accession>
<evidence type="ECO:0000313" key="1">
    <source>
        <dbReference type="EMBL" id="MFI7586652.1"/>
    </source>
</evidence>
<dbReference type="Pfam" id="PF08922">
    <property type="entry name" value="DUF1905"/>
    <property type="match status" value="1"/>
</dbReference>
<organism evidence="1 2">
    <name type="scientific">Spongisporangium articulatum</name>
    <dbReference type="NCBI Taxonomy" id="3362603"/>
    <lineage>
        <taxon>Bacteria</taxon>
        <taxon>Bacillati</taxon>
        <taxon>Actinomycetota</taxon>
        <taxon>Actinomycetes</taxon>
        <taxon>Kineosporiales</taxon>
        <taxon>Kineosporiaceae</taxon>
        <taxon>Spongisporangium</taxon>
    </lineage>
</organism>
<gene>
    <name evidence="1" type="ORF">ACIB24_06205</name>
</gene>